<proteinExistence type="predicted"/>
<reference evidence="1 2" key="1">
    <citation type="submission" date="2019-07" db="EMBL/GenBank/DDBJ databases">
        <title>Whole genome shotgun sequence of Myxococcus virescens NBRC 100334.</title>
        <authorList>
            <person name="Hosoyama A."/>
            <person name="Uohara A."/>
            <person name="Ohji S."/>
            <person name="Ichikawa N."/>
        </authorList>
    </citation>
    <scope>NUCLEOTIDE SEQUENCE [LARGE SCALE GENOMIC DNA]</scope>
    <source>
        <strain evidence="1 2">NBRC 100334</strain>
    </source>
</reference>
<sequence>MPTLGFPEHVGGIFDTCSPLKDLRDCLDERHTWVQLEFGGSRVRGKWHVKPLLEAIEGALGSTAL</sequence>
<evidence type="ECO:0000313" key="1">
    <source>
        <dbReference type="EMBL" id="GEL69180.1"/>
    </source>
</evidence>
<accession>A0A511H6N8</accession>
<dbReference type="Proteomes" id="UP000321224">
    <property type="component" value="Unassembled WGS sequence"/>
</dbReference>
<gene>
    <name evidence="1" type="ORF">MVI01_09640</name>
</gene>
<dbReference type="AlphaFoldDB" id="A0A511H6N8"/>
<organism evidence="1 2">
    <name type="scientific">Myxococcus virescens</name>
    <dbReference type="NCBI Taxonomy" id="83456"/>
    <lineage>
        <taxon>Bacteria</taxon>
        <taxon>Pseudomonadati</taxon>
        <taxon>Myxococcota</taxon>
        <taxon>Myxococcia</taxon>
        <taxon>Myxococcales</taxon>
        <taxon>Cystobacterineae</taxon>
        <taxon>Myxococcaceae</taxon>
        <taxon>Myxococcus</taxon>
    </lineage>
</organism>
<name>A0A511H6N8_9BACT</name>
<dbReference type="EMBL" id="BJVY01000003">
    <property type="protein sequence ID" value="GEL69180.1"/>
    <property type="molecule type" value="Genomic_DNA"/>
</dbReference>
<protein>
    <submittedName>
        <fullName evidence="1">Uncharacterized protein</fullName>
    </submittedName>
</protein>
<comment type="caution">
    <text evidence="1">The sequence shown here is derived from an EMBL/GenBank/DDBJ whole genome shotgun (WGS) entry which is preliminary data.</text>
</comment>
<evidence type="ECO:0000313" key="2">
    <source>
        <dbReference type="Proteomes" id="UP000321224"/>
    </source>
</evidence>